<evidence type="ECO:0000313" key="6">
    <source>
        <dbReference type="Proteomes" id="UP001148018"/>
    </source>
</evidence>
<dbReference type="InterPro" id="IPR035974">
    <property type="entry name" value="Rap/Ran-GAP_sf"/>
</dbReference>
<feature type="compositionally biased region" description="Basic residues" evidence="3">
    <location>
        <begin position="658"/>
        <end position="670"/>
    </location>
</feature>
<dbReference type="PROSITE" id="PS50877">
    <property type="entry name" value="GOLOCO"/>
    <property type="match status" value="1"/>
</dbReference>
<evidence type="ECO:0000313" key="5">
    <source>
        <dbReference type="EMBL" id="KAJ3587004.1"/>
    </source>
</evidence>
<evidence type="ECO:0000259" key="4">
    <source>
        <dbReference type="PROSITE" id="PS50085"/>
    </source>
</evidence>
<keyword evidence="6" id="KW-1185">Reference proteome</keyword>
<feature type="compositionally biased region" description="Polar residues" evidence="3">
    <location>
        <begin position="569"/>
        <end position="587"/>
    </location>
</feature>
<dbReference type="AlphaFoldDB" id="A0A9Q0I5V9"/>
<dbReference type="Pfam" id="PF02188">
    <property type="entry name" value="GoLoco"/>
    <property type="match status" value="1"/>
</dbReference>
<dbReference type="FunFam" id="3.40.50.11210:FF:000003">
    <property type="entry name" value="RAP1 GTPase activating protein 2"/>
    <property type="match status" value="1"/>
</dbReference>
<protein>
    <recommendedName>
        <fullName evidence="4">Rap-GAP domain-containing protein</fullName>
    </recommendedName>
</protein>
<gene>
    <name evidence="5" type="ORF">NHX12_013395</name>
</gene>
<dbReference type="SUPFAM" id="SSF111347">
    <property type="entry name" value="Rap/Ran-GAP"/>
    <property type="match status" value="1"/>
</dbReference>
<dbReference type="EMBL" id="JANIIK010000117">
    <property type="protein sequence ID" value="KAJ3587004.1"/>
    <property type="molecule type" value="Genomic_DNA"/>
</dbReference>
<evidence type="ECO:0000256" key="2">
    <source>
        <dbReference type="ARBA" id="ARBA00057316"/>
    </source>
</evidence>
<dbReference type="Pfam" id="PF02145">
    <property type="entry name" value="Rap_GAP"/>
    <property type="match status" value="1"/>
</dbReference>
<feature type="compositionally biased region" description="Acidic residues" evidence="3">
    <location>
        <begin position="610"/>
        <end position="620"/>
    </location>
</feature>
<dbReference type="Pfam" id="PF21022">
    <property type="entry name" value="Rap-GAP_dimer"/>
    <property type="match status" value="1"/>
</dbReference>
<feature type="compositionally biased region" description="Polar residues" evidence="3">
    <location>
        <begin position="529"/>
        <end position="539"/>
    </location>
</feature>
<dbReference type="Proteomes" id="UP001148018">
    <property type="component" value="Unassembled WGS sequence"/>
</dbReference>
<feature type="compositionally biased region" description="Low complexity" evidence="3">
    <location>
        <begin position="596"/>
        <end position="607"/>
    </location>
</feature>
<feature type="region of interest" description="Disordered" evidence="3">
    <location>
        <begin position="493"/>
        <end position="635"/>
    </location>
</feature>
<comment type="caution">
    <text evidence="5">The sequence shown here is derived from an EMBL/GenBank/DDBJ whole genome shotgun (WGS) entry which is preliminary data.</text>
</comment>
<comment type="function">
    <text evidence="2">GTPase activator for the nuclear Ras-related regulatory protein RAP-1A (KREV-1), converting it to the putatively inactive GDP-bound state.</text>
</comment>
<name>A0A9Q0I5V9_9TELE</name>
<dbReference type="SMART" id="SM00390">
    <property type="entry name" value="GoLoco"/>
    <property type="match status" value="1"/>
</dbReference>
<dbReference type="Pfam" id="PF08213">
    <property type="entry name" value="COX24_C"/>
    <property type="match status" value="1"/>
</dbReference>
<dbReference type="PANTHER" id="PTHR15711">
    <property type="entry name" value="RAP GTPASE-ACTIVATING PROTEIN"/>
    <property type="match status" value="1"/>
</dbReference>
<keyword evidence="1" id="KW-0343">GTPase activation</keyword>
<dbReference type="SMART" id="SM01155">
    <property type="entry name" value="DUF1713"/>
    <property type="match status" value="1"/>
</dbReference>
<feature type="region of interest" description="Disordered" evidence="3">
    <location>
        <begin position="647"/>
        <end position="670"/>
    </location>
</feature>
<dbReference type="InterPro" id="IPR000331">
    <property type="entry name" value="Rap/Ran_GAP_dom"/>
</dbReference>
<dbReference type="GO" id="GO:0005737">
    <property type="term" value="C:cytoplasm"/>
    <property type="evidence" value="ECO:0007669"/>
    <property type="project" value="TreeGrafter"/>
</dbReference>
<dbReference type="CDD" id="cd23699">
    <property type="entry name" value="At5g63150_CTD"/>
    <property type="match status" value="1"/>
</dbReference>
<dbReference type="Gene3D" id="3.40.50.11210">
    <property type="entry name" value="Rap/Ran-GAP"/>
    <property type="match status" value="1"/>
</dbReference>
<accession>A0A9Q0I5V9</accession>
<evidence type="ECO:0000256" key="1">
    <source>
        <dbReference type="ARBA" id="ARBA00022468"/>
    </source>
</evidence>
<dbReference type="InterPro" id="IPR050989">
    <property type="entry name" value="Rap1_Ran_GAP"/>
</dbReference>
<sequence>SADKRHRGRRDAQGIVGSLIAEEHVGDGVRATPDLFEMIEKVQGNRMDEQRCTFPPTLKTEEDYIPYPSVHEILGRKSPFPLILLPQFGGYWIEGTDHQLGSGEPLQVPSPDPRTKLECNSIATIFRKHFLGKEHFNYYSVDNALGHLVFSLKYDLIGGQEHLRLMLRTKLKTYHDVIPISCLTEFPNAVQMAKLACEDVNVDRFVPVLYPKASRLIVAFDEHVINNNFKFGVIYQKYRQTSEEELFSNTDESPAFVEFLEFLGEKIELHDFKGFRGGLDVTHGQTGSESIYSNYKNKEVMFHVSTKLPYTEGDAQQRKRHIGNDIVAVIFQDESTPFVPDMIASNFLHAYVVVQALNACSGNVLYKVSVTARDDVPFFGPALPKPAVFKKGPEFHEFLFTKLINAEYACYKAEKFAKLEERTRSALLETLHEELHVNSQIMMGLGGDNDKMENGTVGGGGFFESFKRVIRSRSHSMDAMGLNLKKTHTGSIFNNHNPADSPKYPGISLIIPGKSPTRKKSGPFGVRRSSATGIENIQEVQEKSREHFSSTQKTPDSGHASQDPKSEESSNQSSPEVLTTTTKNRAPSNPDPHNLSRSSSNSSSFTSVVEENEATDDYDTGMESLSSAGTPHKRDPLTYSTWLEDSISSTSTGNRGNTHTHTHTHTHSSWKRGSPLFFEYALQNHGQILSETLPLARHGCCSNLNRKLRSYSTAADNRPPPRWVQLEPELDDALVPRKMSMTPLETWLSLRYSLPPLLEAPMPLEEAPTAGALEEKVLPPFSVPVMEDGEGSATPLSCKNVLDIRRRKMNRHKYKKLMKRTKFLRRRVLEGRGRRKQKMFEKDMKRIWKRAGLKKAPEGWSAPKIFIKRHGNRRA</sequence>
<feature type="compositionally biased region" description="Low complexity" evidence="3">
    <location>
        <begin position="648"/>
        <end position="657"/>
    </location>
</feature>
<dbReference type="OrthoDB" id="2499658at2759"/>
<dbReference type="InterPro" id="IPR003109">
    <property type="entry name" value="GoLoco_motif"/>
</dbReference>
<dbReference type="InterPro" id="IPR013177">
    <property type="entry name" value="Ribosomal_mS38_C"/>
</dbReference>
<dbReference type="GO" id="GO:0005096">
    <property type="term" value="F:GTPase activator activity"/>
    <property type="evidence" value="ECO:0007669"/>
    <property type="project" value="UniProtKB-KW"/>
</dbReference>
<dbReference type="Gene3D" id="6.10.140.210">
    <property type="match status" value="1"/>
</dbReference>
<reference evidence="5" key="1">
    <citation type="submission" date="2022-07" db="EMBL/GenBank/DDBJ databases">
        <title>Chromosome-level genome of Muraenolepis orangiensis.</title>
        <authorList>
            <person name="Kim J."/>
        </authorList>
    </citation>
    <scope>NUCLEOTIDE SEQUENCE</scope>
    <source>
        <strain evidence="5">KU_S4_2022</strain>
        <tissue evidence="5">Muscle</tissue>
    </source>
</reference>
<dbReference type="PROSITE" id="PS50085">
    <property type="entry name" value="RAPGAP"/>
    <property type="match status" value="1"/>
</dbReference>
<proteinExistence type="predicted"/>
<evidence type="ECO:0000256" key="3">
    <source>
        <dbReference type="SAM" id="MobiDB-lite"/>
    </source>
</evidence>
<dbReference type="PANTHER" id="PTHR15711:SF3">
    <property type="entry name" value="RAP1 GTPASE-ACTIVATING PROTEIN 1"/>
    <property type="match status" value="1"/>
</dbReference>
<organism evidence="5 6">
    <name type="scientific">Muraenolepis orangiensis</name>
    <name type="common">Patagonian moray cod</name>
    <dbReference type="NCBI Taxonomy" id="630683"/>
    <lineage>
        <taxon>Eukaryota</taxon>
        <taxon>Metazoa</taxon>
        <taxon>Chordata</taxon>
        <taxon>Craniata</taxon>
        <taxon>Vertebrata</taxon>
        <taxon>Euteleostomi</taxon>
        <taxon>Actinopterygii</taxon>
        <taxon>Neopterygii</taxon>
        <taxon>Teleostei</taxon>
        <taxon>Neoteleostei</taxon>
        <taxon>Acanthomorphata</taxon>
        <taxon>Zeiogadaria</taxon>
        <taxon>Gadariae</taxon>
        <taxon>Gadiformes</taxon>
        <taxon>Muraenolepidoidei</taxon>
        <taxon>Muraenolepididae</taxon>
        <taxon>Muraenolepis</taxon>
    </lineage>
</organism>
<feature type="domain" description="Rap-GAP" evidence="4">
    <location>
        <begin position="217"/>
        <end position="431"/>
    </location>
</feature>
<dbReference type="GO" id="GO:0051056">
    <property type="term" value="P:regulation of small GTPase mediated signal transduction"/>
    <property type="evidence" value="ECO:0007669"/>
    <property type="project" value="InterPro"/>
</dbReference>
<feature type="non-terminal residue" evidence="5">
    <location>
        <position position="1"/>
    </location>
</feature>